<feature type="compositionally biased region" description="Low complexity" evidence="4">
    <location>
        <begin position="282"/>
        <end position="292"/>
    </location>
</feature>
<dbReference type="Gene3D" id="1.25.70.10">
    <property type="entry name" value="Transcription termination factor 3, mitochondrial"/>
    <property type="match status" value="1"/>
</dbReference>
<evidence type="ECO:0000256" key="2">
    <source>
        <dbReference type="ARBA" id="ARBA00022472"/>
    </source>
</evidence>
<feature type="compositionally biased region" description="Low complexity" evidence="4">
    <location>
        <begin position="256"/>
        <end position="272"/>
    </location>
</feature>
<feature type="region of interest" description="Disordered" evidence="4">
    <location>
        <begin position="200"/>
        <end position="319"/>
    </location>
</feature>
<dbReference type="Proteomes" id="UP000007752">
    <property type="component" value="Chromosome 3"/>
</dbReference>
<dbReference type="AlphaFoldDB" id="A3AI58"/>
<evidence type="ECO:0000313" key="5">
    <source>
        <dbReference type="EMBL" id="EAZ26997.1"/>
    </source>
</evidence>
<organism evidence="5">
    <name type="scientific">Oryza sativa subsp. japonica</name>
    <name type="common">Rice</name>
    <dbReference type="NCBI Taxonomy" id="39947"/>
    <lineage>
        <taxon>Eukaryota</taxon>
        <taxon>Viridiplantae</taxon>
        <taxon>Streptophyta</taxon>
        <taxon>Embryophyta</taxon>
        <taxon>Tracheophyta</taxon>
        <taxon>Spermatophyta</taxon>
        <taxon>Magnoliopsida</taxon>
        <taxon>Liliopsida</taxon>
        <taxon>Poales</taxon>
        <taxon>Poaceae</taxon>
        <taxon>BOP clade</taxon>
        <taxon>Oryzoideae</taxon>
        <taxon>Oryzeae</taxon>
        <taxon>Oryzinae</taxon>
        <taxon>Oryza</taxon>
        <taxon>Oryza sativa</taxon>
    </lineage>
</organism>
<dbReference type="SMART" id="SM00733">
    <property type="entry name" value="Mterf"/>
    <property type="match status" value="3"/>
</dbReference>
<comment type="similarity">
    <text evidence="1">Belongs to the mTERF family.</text>
</comment>
<evidence type="ECO:0000256" key="1">
    <source>
        <dbReference type="ARBA" id="ARBA00007692"/>
    </source>
</evidence>
<dbReference type="InterPro" id="IPR038538">
    <property type="entry name" value="MTERF_sf"/>
</dbReference>
<sequence length="319" mass="34899">MEEVLLRHARLPRPTAPTARRSRRLRVVAVALRTRPTSLAVPGLPSRARAGARARAAAVAVRGRGRRRGADRRGGCRPPTSGRAAGMCPELLSVPVGTITAALRFLTDEAGVPAEDLPRVLRRRPRLLVSPVAARLRPTLYFLRALGVPDLPRRADLLSFSVEDKLLPRIEFLESLGLPFRAARSMARRFPGALLLRHRRQHAAQGGVPPRRHGPGRRRPLRVPGVLLLRARHAHSRRATRPAPRGASGCRCRPCSGRATTSSGPPSPAASAPRRRGGGRRYGTPTGWTTPARWRRSGRRRSRDTRRDASAACALFSSK</sequence>
<name>A3AI58_ORYSJ</name>
<evidence type="ECO:0000256" key="4">
    <source>
        <dbReference type="SAM" id="MobiDB-lite"/>
    </source>
</evidence>
<dbReference type="PANTHER" id="PTHR13068:SF46">
    <property type="entry name" value="OS03G0360600 PROTEIN"/>
    <property type="match status" value="1"/>
</dbReference>
<reference evidence="5" key="1">
    <citation type="journal article" date="2005" name="PLoS Biol.">
        <title>The genomes of Oryza sativa: a history of duplications.</title>
        <authorList>
            <person name="Yu J."/>
            <person name="Wang J."/>
            <person name="Lin W."/>
            <person name="Li S."/>
            <person name="Li H."/>
            <person name="Zhou J."/>
            <person name="Ni P."/>
            <person name="Dong W."/>
            <person name="Hu S."/>
            <person name="Zeng C."/>
            <person name="Zhang J."/>
            <person name="Zhang Y."/>
            <person name="Li R."/>
            <person name="Xu Z."/>
            <person name="Li S."/>
            <person name="Li X."/>
            <person name="Zheng H."/>
            <person name="Cong L."/>
            <person name="Lin L."/>
            <person name="Yin J."/>
            <person name="Geng J."/>
            <person name="Li G."/>
            <person name="Shi J."/>
            <person name="Liu J."/>
            <person name="Lv H."/>
            <person name="Li J."/>
            <person name="Wang J."/>
            <person name="Deng Y."/>
            <person name="Ran L."/>
            <person name="Shi X."/>
            <person name="Wang X."/>
            <person name="Wu Q."/>
            <person name="Li C."/>
            <person name="Ren X."/>
            <person name="Wang J."/>
            <person name="Wang X."/>
            <person name="Li D."/>
            <person name="Liu D."/>
            <person name="Zhang X."/>
            <person name="Ji Z."/>
            <person name="Zhao W."/>
            <person name="Sun Y."/>
            <person name="Zhang Z."/>
            <person name="Bao J."/>
            <person name="Han Y."/>
            <person name="Dong L."/>
            <person name="Ji J."/>
            <person name="Chen P."/>
            <person name="Wu S."/>
            <person name="Liu J."/>
            <person name="Xiao Y."/>
            <person name="Bu D."/>
            <person name="Tan J."/>
            <person name="Yang L."/>
            <person name="Ye C."/>
            <person name="Zhang J."/>
            <person name="Xu J."/>
            <person name="Zhou Y."/>
            <person name="Yu Y."/>
            <person name="Zhang B."/>
            <person name="Zhuang S."/>
            <person name="Wei H."/>
            <person name="Liu B."/>
            <person name="Lei M."/>
            <person name="Yu H."/>
            <person name="Li Y."/>
            <person name="Xu H."/>
            <person name="Wei S."/>
            <person name="He X."/>
            <person name="Fang L."/>
            <person name="Zhang Z."/>
            <person name="Zhang Y."/>
            <person name="Huang X."/>
            <person name="Su Z."/>
            <person name="Tong W."/>
            <person name="Li J."/>
            <person name="Tong Z."/>
            <person name="Li S."/>
            <person name="Ye J."/>
            <person name="Wang L."/>
            <person name="Fang L."/>
            <person name="Lei T."/>
            <person name="Chen C."/>
            <person name="Chen H."/>
            <person name="Xu Z."/>
            <person name="Li H."/>
            <person name="Huang H."/>
            <person name="Zhang F."/>
            <person name="Xu H."/>
            <person name="Li N."/>
            <person name="Zhao C."/>
            <person name="Li S."/>
            <person name="Dong L."/>
            <person name="Huang Y."/>
            <person name="Li L."/>
            <person name="Xi Y."/>
            <person name="Qi Q."/>
            <person name="Li W."/>
            <person name="Zhang B."/>
            <person name="Hu W."/>
            <person name="Zhang Y."/>
            <person name="Tian X."/>
            <person name="Jiao Y."/>
            <person name="Liang X."/>
            <person name="Jin J."/>
            <person name="Gao L."/>
            <person name="Zheng W."/>
            <person name="Hao B."/>
            <person name="Liu S."/>
            <person name="Wang W."/>
            <person name="Yuan L."/>
            <person name="Cao M."/>
            <person name="McDermott J."/>
            <person name="Samudrala R."/>
            <person name="Wang J."/>
            <person name="Wong G.K."/>
            <person name="Yang H."/>
        </authorList>
    </citation>
    <scope>NUCLEOTIDE SEQUENCE [LARGE SCALE GENOMIC DNA]</scope>
</reference>
<feature type="compositionally biased region" description="Basic residues" evidence="4">
    <location>
        <begin position="293"/>
        <end position="304"/>
    </location>
</feature>
<keyword evidence="2" id="KW-0805">Transcription regulation</keyword>
<dbReference type="GO" id="GO:0006353">
    <property type="term" value="P:DNA-templated transcription termination"/>
    <property type="evidence" value="ECO:0007669"/>
    <property type="project" value="UniProtKB-KW"/>
</dbReference>
<evidence type="ECO:0000256" key="3">
    <source>
        <dbReference type="ARBA" id="ARBA00022946"/>
    </source>
</evidence>
<feature type="compositionally biased region" description="Basic residues" evidence="4">
    <location>
        <begin position="230"/>
        <end position="240"/>
    </location>
</feature>
<accession>A3AI58</accession>
<keyword evidence="2" id="KW-0806">Transcription termination</keyword>
<reference evidence="5" key="2">
    <citation type="submission" date="2008-12" db="EMBL/GenBank/DDBJ databases">
        <title>Improved gene annotation of the rice (Oryza sativa) genomes.</title>
        <authorList>
            <person name="Wang J."/>
            <person name="Li R."/>
            <person name="Fan W."/>
            <person name="Huang Q."/>
            <person name="Zhang J."/>
            <person name="Zhou Y."/>
            <person name="Hu Y."/>
            <person name="Zi S."/>
            <person name="Li J."/>
            <person name="Ni P."/>
            <person name="Zheng H."/>
            <person name="Zhang Y."/>
            <person name="Zhao M."/>
            <person name="Hao Q."/>
            <person name="McDermott J."/>
            <person name="Samudrala R."/>
            <person name="Kristiansen K."/>
            <person name="Wong G.K.-S."/>
        </authorList>
    </citation>
    <scope>NUCLEOTIDE SEQUENCE</scope>
</reference>
<keyword evidence="3" id="KW-0809">Transit peptide</keyword>
<feature type="region of interest" description="Disordered" evidence="4">
    <location>
        <begin position="63"/>
        <end position="83"/>
    </location>
</feature>
<dbReference type="EMBL" id="CM000140">
    <property type="protein sequence ID" value="EAZ26997.1"/>
    <property type="molecule type" value="Genomic_DNA"/>
</dbReference>
<proteinExistence type="inferred from homology"/>
<keyword evidence="2" id="KW-0804">Transcription</keyword>
<gene>
    <name evidence="5" type="ORF">OsJ_10922</name>
</gene>
<feature type="compositionally biased region" description="Low complexity" evidence="4">
    <location>
        <begin position="310"/>
        <end position="319"/>
    </location>
</feature>
<dbReference type="InterPro" id="IPR003690">
    <property type="entry name" value="MTERF"/>
</dbReference>
<protein>
    <submittedName>
        <fullName evidence="5">Uncharacterized protein</fullName>
    </submittedName>
</protein>
<dbReference type="Pfam" id="PF02536">
    <property type="entry name" value="mTERF"/>
    <property type="match status" value="1"/>
</dbReference>
<dbReference type="GO" id="GO:0003676">
    <property type="term" value="F:nucleic acid binding"/>
    <property type="evidence" value="ECO:0007669"/>
    <property type="project" value="InterPro"/>
</dbReference>
<dbReference type="PANTHER" id="PTHR13068">
    <property type="entry name" value="CGI-12 PROTEIN-RELATED"/>
    <property type="match status" value="1"/>
</dbReference>
<feature type="compositionally biased region" description="Basic residues" evidence="4">
    <location>
        <begin position="210"/>
        <end position="221"/>
    </location>
</feature>